<protein>
    <recommendedName>
        <fullName evidence="5">Flagellin</fullName>
    </recommendedName>
</protein>
<dbReference type="OrthoDB" id="9796789at2"/>
<evidence type="ECO:0000256" key="1">
    <source>
        <dbReference type="ARBA" id="ARBA00002270"/>
    </source>
</evidence>
<dbReference type="PANTHER" id="PTHR42792">
    <property type="entry name" value="FLAGELLIN"/>
    <property type="match status" value="1"/>
</dbReference>
<evidence type="ECO:0000256" key="5">
    <source>
        <dbReference type="RuleBase" id="RU362073"/>
    </source>
</evidence>
<dbReference type="STRING" id="1121863.GCA_000621185_00269"/>
<dbReference type="Gene3D" id="2.60.40.4390">
    <property type="match status" value="1"/>
</dbReference>
<comment type="subcellular location">
    <subcellularLocation>
        <location evidence="5">Secreted</location>
    </subcellularLocation>
    <subcellularLocation>
        <location evidence="5">Bacterial flagellum</location>
    </subcellularLocation>
</comment>
<evidence type="ECO:0000313" key="9">
    <source>
        <dbReference type="Proteomes" id="UP000037315"/>
    </source>
</evidence>
<keyword evidence="3 5" id="KW-0964">Secreted</keyword>
<dbReference type="EMBL" id="LFEJ01000022">
    <property type="protein sequence ID" value="KMV33517.1"/>
    <property type="molecule type" value="Genomic_DNA"/>
</dbReference>
<feature type="domain" description="Flagellin N-terminal" evidence="6">
    <location>
        <begin position="12"/>
        <end position="137"/>
    </location>
</feature>
<dbReference type="PATRIC" id="fig|1656095.3.peg.3047"/>
<dbReference type="SUPFAM" id="SSF64518">
    <property type="entry name" value="Phase 1 flagellin"/>
    <property type="match status" value="1"/>
</dbReference>
<dbReference type="InterPro" id="IPR001492">
    <property type="entry name" value="Flagellin"/>
</dbReference>
<comment type="caution">
    <text evidence="8">The sequence shown here is derived from an EMBL/GenBank/DDBJ whole genome shotgun (WGS) entry which is preliminary data.</text>
</comment>
<feature type="domain" description="Flagellin C-terminal" evidence="7">
    <location>
        <begin position="399"/>
        <end position="483"/>
    </location>
</feature>
<evidence type="ECO:0000259" key="6">
    <source>
        <dbReference type="Pfam" id="PF00669"/>
    </source>
</evidence>
<dbReference type="RefSeq" id="WP_048888383.1">
    <property type="nucleotide sequence ID" value="NZ_LFEJ01000022.1"/>
</dbReference>
<organism evidence="8 9">
    <name type="scientific">Franconibacter pulveris</name>
    <dbReference type="NCBI Taxonomy" id="435910"/>
    <lineage>
        <taxon>Bacteria</taxon>
        <taxon>Pseudomonadati</taxon>
        <taxon>Pseudomonadota</taxon>
        <taxon>Gammaproteobacteria</taxon>
        <taxon>Enterobacterales</taxon>
        <taxon>Enterobacteriaceae</taxon>
        <taxon>Franconibacter</taxon>
    </lineage>
</organism>
<keyword evidence="8" id="KW-0966">Cell projection</keyword>
<dbReference type="Pfam" id="PF00669">
    <property type="entry name" value="Flagellin_N"/>
    <property type="match status" value="1"/>
</dbReference>
<dbReference type="Gene3D" id="1.20.1330.10">
    <property type="entry name" value="f41 fragment of flagellin, N-terminal domain"/>
    <property type="match status" value="2"/>
</dbReference>
<dbReference type="GO" id="GO:0005576">
    <property type="term" value="C:extracellular region"/>
    <property type="evidence" value="ECO:0007669"/>
    <property type="project" value="UniProtKB-SubCell"/>
</dbReference>
<sequence length="485" mass="51178">MTTLYSLMSPFTATQQRSSESALSEAITRLASGMRINSARDDAAGLAIANRMSANINASGAVARNIDEGVSLMQTAEGGLDEINNLLIRARTLAVQAANGTLSPQDSASIQNEFQKISETIDQIAYGTTVFGKYPLAAASHPAPPPVQLGEVPTVNQRLPVAGQGYVFTSGRVPFAYIPAGAKDIVLEIDSGWMDDDLQIFSRDGSHLIGTPINGNGATRDFTWRSNGVNNSADASMKIITEENGFTAGAIYSDAHLTQGGAVYNLNGSVTASLNGMNITYSGDGDRYETPATGWPNNGTVSPGHYKERIAIDSVTEDLIVMVVGTGSFTGSMTWSQLPTPTQAPDTRPTSSETQIVVSADFGQPLETKTIPVTPADTVTLGISDLKFDNQQNASQAMGKLDAALEKVNGYRGTYGSLTNAFASAKSTVLEGKVATEAARSRIEDADYAQEMSNMTRAQILQQAGSALMAQARQAPETILALLKG</sequence>
<accession>A0A0J8VK89</accession>
<evidence type="ECO:0000256" key="2">
    <source>
        <dbReference type="ARBA" id="ARBA00005709"/>
    </source>
</evidence>
<dbReference type="InterPro" id="IPR001029">
    <property type="entry name" value="Flagellin_N"/>
</dbReference>
<dbReference type="AlphaFoldDB" id="A0A0J8VK89"/>
<dbReference type="Gene3D" id="6.10.10.10">
    <property type="entry name" value="Flagellar export chaperone, C-terminal domain"/>
    <property type="match status" value="1"/>
</dbReference>
<dbReference type="PANTHER" id="PTHR42792:SF2">
    <property type="entry name" value="FLAGELLIN"/>
    <property type="match status" value="1"/>
</dbReference>
<keyword evidence="8" id="KW-0282">Flagellum</keyword>
<keyword evidence="9" id="KW-1185">Reference proteome</keyword>
<comment type="similarity">
    <text evidence="2 5">Belongs to the bacterial flagellin family.</text>
</comment>
<dbReference type="GO" id="GO:0009288">
    <property type="term" value="C:bacterial-type flagellum"/>
    <property type="evidence" value="ECO:0007669"/>
    <property type="project" value="UniProtKB-SubCell"/>
</dbReference>
<dbReference type="GO" id="GO:0005198">
    <property type="term" value="F:structural molecule activity"/>
    <property type="evidence" value="ECO:0007669"/>
    <property type="project" value="UniProtKB-UniRule"/>
</dbReference>
<dbReference type="InterPro" id="IPR046358">
    <property type="entry name" value="Flagellin_C"/>
</dbReference>
<reference evidence="8 9" key="1">
    <citation type="submission" date="2015-06" db="EMBL/GenBank/DDBJ databases">
        <title>Genome sequencing of Cronobacter sp. strain DJ34 isolated from petroleum contaminated sludge of Duliajan Oil Fields, Assam, India.</title>
        <authorList>
            <person name="Pal S."/>
            <person name="Banerjee T.D."/>
            <person name="Roy A."/>
            <person name="Sar P."/>
            <person name="Kazy S.K."/>
        </authorList>
    </citation>
    <scope>NUCLEOTIDE SEQUENCE [LARGE SCALE GENOMIC DNA]</scope>
    <source>
        <strain evidence="8 9">DJ34</strain>
    </source>
</reference>
<comment type="function">
    <text evidence="1 5">Flagellin is the subunit protein which polymerizes to form the filaments of bacterial flagella.</text>
</comment>
<evidence type="ECO:0000259" key="7">
    <source>
        <dbReference type="Pfam" id="PF00700"/>
    </source>
</evidence>
<gene>
    <name evidence="8" type="ORF">ACH50_16325</name>
</gene>
<evidence type="ECO:0000313" key="8">
    <source>
        <dbReference type="EMBL" id="KMV33517.1"/>
    </source>
</evidence>
<dbReference type="Pfam" id="PF00700">
    <property type="entry name" value="Flagellin_C"/>
    <property type="match status" value="1"/>
</dbReference>
<name>A0A0J8VK89_9ENTR</name>
<proteinExistence type="inferred from homology"/>
<dbReference type="Proteomes" id="UP000037315">
    <property type="component" value="Unassembled WGS sequence"/>
</dbReference>
<dbReference type="PRINTS" id="PR00207">
    <property type="entry name" value="FLAGELLIN"/>
</dbReference>
<evidence type="ECO:0000256" key="4">
    <source>
        <dbReference type="ARBA" id="ARBA00023143"/>
    </source>
</evidence>
<evidence type="ECO:0000256" key="3">
    <source>
        <dbReference type="ARBA" id="ARBA00022525"/>
    </source>
</evidence>
<dbReference type="InterPro" id="IPR042187">
    <property type="entry name" value="Flagellin_C_sub2"/>
</dbReference>
<keyword evidence="4 5" id="KW-0975">Bacterial flagellum</keyword>
<keyword evidence="8" id="KW-0969">Cilium</keyword>